<protein>
    <submittedName>
        <fullName evidence="1">Uncharacterized protein</fullName>
    </submittedName>
</protein>
<dbReference type="Proteomes" id="UP000652761">
    <property type="component" value="Unassembled WGS sequence"/>
</dbReference>
<dbReference type="Gene3D" id="3.30.530.20">
    <property type="match status" value="1"/>
</dbReference>
<dbReference type="AlphaFoldDB" id="A0A843UE92"/>
<organism evidence="1 2">
    <name type="scientific">Colocasia esculenta</name>
    <name type="common">Wild taro</name>
    <name type="synonym">Arum esculentum</name>
    <dbReference type="NCBI Taxonomy" id="4460"/>
    <lineage>
        <taxon>Eukaryota</taxon>
        <taxon>Viridiplantae</taxon>
        <taxon>Streptophyta</taxon>
        <taxon>Embryophyta</taxon>
        <taxon>Tracheophyta</taxon>
        <taxon>Spermatophyta</taxon>
        <taxon>Magnoliopsida</taxon>
        <taxon>Liliopsida</taxon>
        <taxon>Araceae</taxon>
        <taxon>Aroideae</taxon>
        <taxon>Colocasieae</taxon>
        <taxon>Colocasia</taxon>
    </lineage>
</organism>
<comment type="caution">
    <text evidence="1">The sequence shown here is derived from an EMBL/GenBank/DDBJ whole genome shotgun (WGS) entry which is preliminary data.</text>
</comment>
<accession>A0A843UE92</accession>
<keyword evidence="2" id="KW-1185">Reference proteome</keyword>
<gene>
    <name evidence="1" type="ORF">Taro_012665</name>
</gene>
<dbReference type="EMBL" id="NMUH01000496">
    <property type="protein sequence ID" value="MQL80240.1"/>
    <property type="molecule type" value="Genomic_DNA"/>
</dbReference>
<dbReference type="InterPro" id="IPR023393">
    <property type="entry name" value="START-like_dom_sf"/>
</dbReference>
<dbReference type="SUPFAM" id="SSF55961">
    <property type="entry name" value="Bet v1-like"/>
    <property type="match status" value="1"/>
</dbReference>
<evidence type="ECO:0000313" key="2">
    <source>
        <dbReference type="Proteomes" id="UP000652761"/>
    </source>
</evidence>
<sequence>MTHDNDRVGNIHEVTMVSSLWASTTVKCLEMLDDEQVLTFQVVGGELRLYNYRSVTSVIKLC</sequence>
<reference evidence="1" key="1">
    <citation type="submission" date="2017-07" db="EMBL/GenBank/DDBJ databases">
        <title>Taro Niue Genome Assembly and Annotation.</title>
        <authorList>
            <person name="Atibalentja N."/>
            <person name="Keating K."/>
            <person name="Fields C.J."/>
        </authorList>
    </citation>
    <scope>NUCLEOTIDE SEQUENCE</scope>
    <source>
        <strain evidence="1">Niue_2</strain>
        <tissue evidence="1">Leaf</tissue>
    </source>
</reference>
<name>A0A843UE92_COLES</name>
<evidence type="ECO:0000313" key="1">
    <source>
        <dbReference type="EMBL" id="MQL80240.1"/>
    </source>
</evidence>
<proteinExistence type="predicted"/>